<dbReference type="Pfam" id="PF06748">
    <property type="entry name" value="DUF1217"/>
    <property type="match status" value="1"/>
</dbReference>
<comment type="caution">
    <text evidence="1">The sequence shown here is derived from an EMBL/GenBank/DDBJ whole genome shotgun (WGS) entry which is preliminary data.</text>
</comment>
<protein>
    <submittedName>
        <fullName evidence="1">DUF1217 domain-containing protein</fullName>
    </submittedName>
</protein>
<evidence type="ECO:0000313" key="2">
    <source>
        <dbReference type="Proteomes" id="UP000477911"/>
    </source>
</evidence>
<keyword evidence="2" id="KW-1185">Reference proteome</keyword>
<dbReference type="SUPFAM" id="SSF158837">
    <property type="entry name" value="AGR C 984p-like"/>
    <property type="match status" value="1"/>
</dbReference>
<reference evidence="1 2" key="1">
    <citation type="submission" date="2019-12" db="EMBL/GenBank/DDBJ databases">
        <authorList>
            <person name="Li M."/>
        </authorList>
    </citation>
    <scope>NUCLEOTIDE SEQUENCE [LARGE SCALE GENOMIC DNA]</scope>
    <source>
        <strain evidence="1 2">GBMRC 2024</strain>
    </source>
</reference>
<dbReference type="AlphaFoldDB" id="A0A6L7G8W5"/>
<sequence length="272" mass="30336">MSFTPVLPATGLVGWVFLDRTYENQRATFDKSPLITRDTAYFEENIGKVKTAEDLVSDRRLLRVALGAFGLQDDINNTFFIQKILEGGTLKEDSLANKMTDQRYKDLARKFGFDLTPPSTAISTFGSEIVEKYRQQQFEVAVGEQDDTMRLALNADRALAALSSDTSSVNAKWFKIMGTSALRQVFQTAFGLPSSISQMDLDKQLELFKDRAESVLGSEDPSVLADDEQREGFIRKFLLRSQLDEYQASTSGSIAQTLLSSAVSFAYSLRTP</sequence>
<evidence type="ECO:0000313" key="1">
    <source>
        <dbReference type="EMBL" id="MXN20082.1"/>
    </source>
</evidence>
<accession>A0A6L7G8W5</accession>
<proteinExistence type="predicted"/>
<dbReference type="EMBL" id="WUMU01000023">
    <property type="protein sequence ID" value="MXN20082.1"/>
    <property type="molecule type" value="Genomic_DNA"/>
</dbReference>
<organism evidence="1 2">
    <name type="scientific">Pseudooceanicola albus</name>
    <dbReference type="NCBI Taxonomy" id="2692189"/>
    <lineage>
        <taxon>Bacteria</taxon>
        <taxon>Pseudomonadati</taxon>
        <taxon>Pseudomonadota</taxon>
        <taxon>Alphaproteobacteria</taxon>
        <taxon>Rhodobacterales</taxon>
        <taxon>Paracoccaceae</taxon>
        <taxon>Pseudooceanicola</taxon>
    </lineage>
</organism>
<gene>
    <name evidence="1" type="ORF">GR170_19785</name>
</gene>
<dbReference type="Proteomes" id="UP000477911">
    <property type="component" value="Unassembled WGS sequence"/>
</dbReference>
<dbReference type="Gene3D" id="1.10.3700.10">
    <property type="entry name" value="AGR C 984p-like"/>
    <property type="match status" value="1"/>
</dbReference>
<name>A0A6L7G8W5_9RHOB</name>
<dbReference type="RefSeq" id="WP_160896205.1">
    <property type="nucleotide sequence ID" value="NZ_WUMU01000023.1"/>
</dbReference>
<dbReference type="InterPro" id="IPR023157">
    <property type="entry name" value="AGR-C-984p-like_sf"/>
</dbReference>
<dbReference type="InterPro" id="IPR010626">
    <property type="entry name" value="DUF1217"/>
</dbReference>